<dbReference type="EMBL" id="CDQK01000004">
    <property type="protein sequence ID" value="CEP23383.1"/>
    <property type="molecule type" value="Genomic_DNA"/>
</dbReference>
<evidence type="ECO:0000313" key="2">
    <source>
        <dbReference type="EMBL" id="CEP23383.1"/>
    </source>
</evidence>
<keyword evidence="1" id="KW-0472">Membrane</keyword>
<protein>
    <submittedName>
        <fullName evidence="2">Uncharacterized protein</fullName>
    </submittedName>
</protein>
<evidence type="ECO:0000256" key="1">
    <source>
        <dbReference type="SAM" id="Phobius"/>
    </source>
</evidence>
<organism evidence="2 3">
    <name type="scientific">Cyberlindnera jadinii (strain ATCC 18201 / CBS 1600 / BCRC 20928 / JCM 3617 / NBRC 0987 / NRRL Y-1542)</name>
    <name type="common">Torula yeast</name>
    <name type="synonym">Candida utilis</name>
    <dbReference type="NCBI Taxonomy" id="983966"/>
    <lineage>
        <taxon>Eukaryota</taxon>
        <taxon>Fungi</taxon>
        <taxon>Dikarya</taxon>
        <taxon>Ascomycota</taxon>
        <taxon>Saccharomycotina</taxon>
        <taxon>Saccharomycetes</taxon>
        <taxon>Phaffomycetales</taxon>
        <taxon>Phaffomycetaceae</taxon>
        <taxon>Cyberlindnera</taxon>
    </lineage>
</organism>
<name>A0A0H5C5X5_CYBJN</name>
<dbReference type="Proteomes" id="UP000038830">
    <property type="component" value="Unassembled WGS sequence"/>
</dbReference>
<gene>
    <name evidence="2" type="ORF">BN1211_3964</name>
</gene>
<dbReference type="AlphaFoldDB" id="A0A0H5C5X5"/>
<proteinExistence type="predicted"/>
<reference evidence="3" key="1">
    <citation type="journal article" date="2015" name="J. Biotechnol.">
        <title>The structure of the Cyberlindnera jadinii genome and its relation to Candida utilis analyzed by the occurrence of single nucleotide polymorphisms.</title>
        <authorList>
            <person name="Rupp O."/>
            <person name="Brinkrolf K."/>
            <person name="Buerth C."/>
            <person name="Kunigo M."/>
            <person name="Schneider J."/>
            <person name="Jaenicke S."/>
            <person name="Goesmann A."/>
            <person name="Puehler A."/>
            <person name="Jaeger K.-E."/>
            <person name="Ernst J.F."/>
        </authorList>
    </citation>
    <scope>NUCLEOTIDE SEQUENCE [LARGE SCALE GENOMIC DNA]</scope>
    <source>
        <strain evidence="3">ATCC 18201 / CBS 1600 / BCRC 20928 / JCM 3617 / NBRC 0987 / NRRL Y-1542</strain>
    </source>
</reference>
<accession>A0A0H5C5X5</accession>
<sequence>MAPTNTGRIIAGFIGLAIGGGVTYYLTKDFQLIKFTPATPNPDGTFPPKKVSVTFREMQPLELTPEAQKKREQNLAARAKKNEIEQIIQEPTS</sequence>
<evidence type="ECO:0000313" key="3">
    <source>
        <dbReference type="Proteomes" id="UP000038830"/>
    </source>
</evidence>
<keyword evidence="1" id="KW-0812">Transmembrane</keyword>
<feature type="transmembrane region" description="Helical" evidence="1">
    <location>
        <begin position="6"/>
        <end position="26"/>
    </location>
</feature>
<keyword evidence="1" id="KW-1133">Transmembrane helix</keyword>